<keyword evidence="1" id="KW-0812">Transmembrane</keyword>
<feature type="transmembrane region" description="Helical" evidence="1">
    <location>
        <begin position="220"/>
        <end position="242"/>
    </location>
</feature>
<name>A0A4Q8L6A5_9GAMM</name>
<reference evidence="2 3" key="1">
    <citation type="submission" date="2019-02" db="EMBL/GenBank/DDBJ databases">
        <title>WGS of Pseudoxanthomonas species novum from clinical isolates.</title>
        <authorList>
            <person name="Bernier A.-M."/>
            <person name="Bernard K."/>
            <person name="Vachon A."/>
        </authorList>
    </citation>
    <scope>NUCLEOTIDE SEQUENCE [LARGE SCALE GENOMIC DNA]</scope>
    <source>
        <strain evidence="2 3">NML171200</strain>
    </source>
</reference>
<dbReference type="OrthoDB" id="5987769at2"/>
<feature type="transmembrane region" description="Helical" evidence="1">
    <location>
        <begin position="254"/>
        <end position="272"/>
    </location>
</feature>
<evidence type="ECO:0008006" key="4">
    <source>
        <dbReference type="Google" id="ProtNLM"/>
    </source>
</evidence>
<comment type="caution">
    <text evidence="2">The sequence shown here is derived from an EMBL/GenBank/DDBJ whole genome shotgun (WGS) entry which is preliminary data.</text>
</comment>
<protein>
    <recommendedName>
        <fullName evidence="4">Transmembrane protein</fullName>
    </recommendedName>
</protein>
<feature type="transmembrane region" description="Helical" evidence="1">
    <location>
        <begin position="171"/>
        <end position="188"/>
    </location>
</feature>
<feature type="transmembrane region" description="Helical" evidence="1">
    <location>
        <begin position="24"/>
        <end position="45"/>
    </location>
</feature>
<proteinExistence type="predicted"/>
<feature type="transmembrane region" description="Helical" evidence="1">
    <location>
        <begin position="81"/>
        <end position="106"/>
    </location>
</feature>
<gene>
    <name evidence="2" type="ORF">EA660_15110</name>
</gene>
<keyword evidence="1" id="KW-0472">Membrane</keyword>
<evidence type="ECO:0000256" key="1">
    <source>
        <dbReference type="SAM" id="Phobius"/>
    </source>
</evidence>
<accession>A0A4Q8L6A5</accession>
<dbReference type="AlphaFoldDB" id="A0A4Q8L6A5"/>
<dbReference type="EMBL" id="SHMC01000006">
    <property type="protein sequence ID" value="TAA23266.1"/>
    <property type="molecule type" value="Genomic_DNA"/>
</dbReference>
<evidence type="ECO:0000313" key="2">
    <source>
        <dbReference type="EMBL" id="TAA23266.1"/>
    </source>
</evidence>
<sequence>MTDFRGLSALARAAGRALHWRALLLWWASLSLVALVAALPLYALLDAQLSHAIDAPRHAQALSLLVLGDVLGGAAKDTGSAWGVLAALWGTALLWPWLTGVMVAAVRLGRGPRLFALAAEGMREYGRQLRLLLWSLLPLAPFVAAGVWLMHVARERRLDAVLESTVDWTERGALLAAVLLCLVPYLLTELTRARIAARDDSRSVVVHWWRALKLYLRRPLATWALSLAILVLGALPIAALGWLRIAASGPGWGAWWLALGLTQLLTLAGGWLRLARLQVLAQLVEDDAVRRAIEADAWRYEEAA</sequence>
<keyword evidence="1" id="KW-1133">Transmembrane helix</keyword>
<dbReference type="RefSeq" id="WP_130552291.1">
    <property type="nucleotide sequence ID" value="NZ_SHMC01000006.1"/>
</dbReference>
<dbReference type="Proteomes" id="UP000292627">
    <property type="component" value="Unassembled WGS sequence"/>
</dbReference>
<organism evidence="2 3">
    <name type="scientific">Pseudoxanthomonas winnipegensis</name>
    <dbReference type="NCBI Taxonomy" id="2480810"/>
    <lineage>
        <taxon>Bacteria</taxon>
        <taxon>Pseudomonadati</taxon>
        <taxon>Pseudomonadota</taxon>
        <taxon>Gammaproteobacteria</taxon>
        <taxon>Lysobacterales</taxon>
        <taxon>Lysobacteraceae</taxon>
        <taxon>Pseudoxanthomonas</taxon>
    </lineage>
</organism>
<feature type="transmembrane region" description="Helical" evidence="1">
    <location>
        <begin position="131"/>
        <end position="151"/>
    </location>
</feature>
<evidence type="ECO:0000313" key="3">
    <source>
        <dbReference type="Proteomes" id="UP000292627"/>
    </source>
</evidence>